<dbReference type="InterPro" id="IPR004995">
    <property type="entry name" value="Spore_Ger"/>
</dbReference>
<reference evidence="4 5" key="1">
    <citation type="submission" date="2020-08" db="EMBL/GenBank/DDBJ databases">
        <title>Genome public.</title>
        <authorList>
            <person name="Liu C."/>
            <person name="Sun Q."/>
        </authorList>
    </citation>
    <scope>NUCLEOTIDE SEQUENCE [LARGE SCALE GENOMIC DNA]</scope>
    <source>
        <strain evidence="4 5">NSJ-26</strain>
    </source>
</reference>
<sequence length="502" mass="55564">MPKNIWNSLEKNLQHIRTLFVDCDDLVIREIEIGDVIRVKMAIVFIDGLISKDHISEYAIASLLSEEEIKSLSLQGYRTTILEAIKKEGLATAEISEKEDWDSIINLILSGDTLLLIDNSEKAIIIGSRGWPSRGIDEPKTESVIRGPREGFTEVMKFNTALVRRRIKDTKLKIKIHQVGRRSKTDVAVMYIDDIVDQKLLKELNKRLKDIDIDAVLDSSILENLIEDNYLSPFPQLENTERPDSVAASIYEGRIGIIVDNSPFALIIPGTIGTLLQSSEDYYTRWFEASVVRVTRIAAIIFALLASPLYVAMTAYHPAMLPSRLTYSLAASRLNVPFPAVIEAMLMELTMELLRESGTRISGPIGTTIGIVGGLIIGQAAVEAGIVSPLMIIIVAITTIASFAIPSYEFSAALRILKLGFIVLAAILGLYGIAIGLIILGTHLLTLNSFGIPFTSPYSGLGIEDGDIKDTLVKAPIQRLWLRPGFTHPRNKKRMKRGKKNE</sequence>
<organism evidence="4 5">
    <name type="scientific">Wansuia hejianensis</name>
    <dbReference type="NCBI Taxonomy" id="2763667"/>
    <lineage>
        <taxon>Bacteria</taxon>
        <taxon>Bacillati</taxon>
        <taxon>Bacillota</taxon>
        <taxon>Clostridia</taxon>
        <taxon>Lachnospirales</taxon>
        <taxon>Lachnospiraceae</taxon>
        <taxon>Wansuia</taxon>
    </lineage>
</organism>
<name>A0A926IN11_9FIRM</name>
<comment type="caution">
    <text evidence="4">The sequence shown here is derived from an EMBL/GenBank/DDBJ whole genome shotgun (WGS) entry which is preliminary data.</text>
</comment>
<evidence type="ECO:0000313" key="5">
    <source>
        <dbReference type="Proteomes" id="UP000601522"/>
    </source>
</evidence>
<dbReference type="RefSeq" id="WP_249323038.1">
    <property type="nucleotide sequence ID" value="NZ_JACRTK010000001.1"/>
</dbReference>
<dbReference type="PIRSF" id="PIRSF005690">
    <property type="entry name" value="GerBA"/>
    <property type="match status" value="1"/>
</dbReference>
<comment type="similarity">
    <text evidence="1">Belongs to the GerABKA family.</text>
</comment>
<evidence type="ECO:0000313" key="4">
    <source>
        <dbReference type="EMBL" id="MBC8590218.1"/>
    </source>
</evidence>
<dbReference type="EMBL" id="JACRTK010000001">
    <property type="protein sequence ID" value="MBC8590218.1"/>
    <property type="molecule type" value="Genomic_DNA"/>
</dbReference>
<feature type="transmembrane region" description="Helical" evidence="3">
    <location>
        <begin position="361"/>
        <end position="380"/>
    </location>
</feature>
<dbReference type="InterPro" id="IPR050768">
    <property type="entry name" value="UPF0353/GerABKA_families"/>
</dbReference>
<keyword evidence="2 3" id="KW-0472">Membrane</keyword>
<dbReference type="Proteomes" id="UP000601522">
    <property type="component" value="Unassembled WGS sequence"/>
</dbReference>
<feature type="transmembrane region" description="Helical" evidence="3">
    <location>
        <begin position="297"/>
        <end position="316"/>
    </location>
</feature>
<dbReference type="GO" id="GO:0016020">
    <property type="term" value="C:membrane"/>
    <property type="evidence" value="ECO:0007669"/>
    <property type="project" value="InterPro"/>
</dbReference>
<keyword evidence="3" id="KW-1133">Transmembrane helix</keyword>
<proteinExistence type="inferred from homology"/>
<dbReference type="PANTHER" id="PTHR22550">
    <property type="entry name" value="SPORE GERMINATION PROTEIN"/>
    <property type="match status" value="1"/>
</dbReference>
<dbReference type="AlphaFoldDB" id="A0A926IN11"/>
<dbReference type="Pfam" id="PF03323">
    <property type="entry name" value="GerA"/>
    <property type="match status" value="1"/>
</dbReference>
<feature type="transmembrane region" description="Helical" evidence="3">
    <location>
        <begin position="417"/>
        <end position="440"/>
    </location>
</feature>
<feature type="transmembrane region" description="Helical" evidence="3">
    <location>
        <begin position="386"/>
        <end position="405"/>
    </location>
</feature>
<evidence type="ECO:0000256" key="1">
    <source>
        <dbReference type="ARBA" id="ARBA00005278"/>
    </source>
</evidence>
<dbReference type="PANTHER" id="PTHR22550:SF5">
    <property type="entry name" value="LEUCINE ZIPPER PROTEIN 4"/>
    <property type="match status" value="1"/>
</dbReference>
<evidence type="ECO:0000256" key="3">
    <source>
        <dbReference type="SAM" id="Phobius"/>
    </source>
</evidence>
<protein>
    <submittedName>
        <fullName evidence="4">Spore germination protein</fullName>
    </submittedName>
</protein>
<gene>
    <name evidence="4" type="ORF">H8689_03560</name>
</gene>
<keyword evidence="3" id="KW-0812">Transmembrane</keyword>
<keyword evidence="5" id="KW-1185">Reference proteome</keyword>
<evidence type="ECO:0000256" key="2">
    <source>
        <dbReference type="ARBA" id="ARBA00023136"/>
    </source>
</evidence>
<accession>A0A926IN11</accession>
<dbReference type="GO" id="GO:0009847">
    <property type="term" value="P:spore germination"/>
    <property type="evidence" value="ECO:0007669"/>
    <property type="project" value="InterPro"/>
</dbReference>